<sequence>MLSTKILLSRFRGFLNSNIVPLIMIGKIRPRSFTGSIIDVGMRLEPCLPRASTYPFERLE</sequence>
<evidence type="ECO:0000313" key="1">
    <source>
        <dbReference type="EMBL" id="PTQ33171.1"/>
    </source>
</evidence>
<gene>
    <name evidence="1" type="ORF">MARPO_0091s0033</name>
</gene>
<proteinExistence type="predicted"/>
<reference evidence="2" key="1">
    <citation type="journal article" date="2017" name="Cell">
        <title>Insights into land plant evolution garnered from the Marchantia polymorpha genome.</title>
        <authorList>
            <person name="Bowman J.L."/>
            <person name="Kohchi T."/>
            <person name="Yamato K.T."/>
            <person name="Jenkins J."/>
            <person name="Shu S."/>
            <person name="Ishizaki K."/>
            <person name="Yamaoka S."/>
            <person name="Nishihama R."/>
            <person name="Nakamura Y."/>
            <person name="Berger F."/>
            <person name="Adam C."/>
            <person name="Aki S.S."/>
            <person name="Althoff F."/>
            <person name="Araki T."/>
            <person name="Arteaga-Vazquez M.A."/>
            <person name="Balasubrmanian S."/>
            <person name="Barry K."/>
            <person name="Bauer D."/>
            <person name="Boehm C.R."/>
            <person name="Briginshaw L."/>
            <person name="Caballero-Perez J."/>
            <person name="Catarino B."/>
            <person name="Chen F."/>
            <person name="Chiyoda S."/>
            <person name="Chovatia M."/>
            <person name="Davies K.M."/>
            <person name="Delmans M."/>
            <person name="Demura T."/>
            <person name="Dierschke T."/>
            <person name="Dolan L."/>
            <person name="Dorantes-Acosta A.E."/>
            <person name="Eklund D.M."/>
            <person name="Florent S.N."/>
            <person name="Flores-Sandoval E."/>
            <person name="Fujiyama A."/>
            <person name="Fukuzawa H."/>
            <person name="Galik B."/>
            <person name="Grimanelli D."/>
            <person name="Grimwood J."/>
            <person name="Grossniklaus U."/>
            <person name="Hamada T."/>
            <person name="Haseloff J."/>
            <person name="Hetherington A.J."/>
            <person name="Higo A."/>
            <person name="Hirakawa Y."/>
            <person name="Hundley H.N."/>
            <person name="Ikeda Y."/>
            <person name="Inoue K."/>
            <person name="Inoue S.I."/>
            <person name="Ishida S."/>
            <person name="Jia Q."/>
            <person name="Kakita M."/>
            <person name="Kanazawa T."/>
            <person name="Kawai Y."/>
            <person name="Kawashima T."/>
            <person name="Kennedy M."/>
            <person name="Kinose K."/>
            <person name="Kinoshita T."/>
            <person name="Kohara Y."/>
            <person name="Koide E."/>
            <person name="Komatsu K."/>
            <person name="Kopischke S."/>
            <person name="Kubo M."/>
            <person name="Kyozuka J."/>
            <person name="Lagercrantz U."/>
            <person name="Lin S.S."/>
            <person name="Lindquist E."/>
            <person name="Lipzen A.M."/>
            <person name="Lu C.W."/>
            <person name="De Luna E."/>
            <person name="Martienssen R.A."/>
            <person name="Minamino N."/>
            <person name="Mizutani M."/>
            <person name="Mizutani M."/>
            <person name="Mochizuki N."/>
            <person name="Monte I."/>
            <person name="Mosher R."/>
            <person name="Nagasaki H."/>
            <person name="Nakagami H."/>
            <person name="Naramoto S."/>
            <person name="Nishitani K."/>
            <person name="Ohtani M."/>
            <person name="Okamoto T."/>
            <person name="Okumura M."/>
            <person name="Phillips J."/>
            <person name="Pollak B."/>
            <person name="Reinders A."/>
            <person name="Rovekamp M."/>
            <person name="Sano R."/>
            <person name="Sawa S."/>
            <person name="Schmid M.W."/>
            <person name="Shirakawa M."/>
            <person name="Solano R."/>
            <person name="Spunde A."/>
            <person name="Suetsugu N."/>
            <person name="Sugano S."/>
            <person name="Sugiyama A."/>
            <person name="Sun R."/>
            <person name="Suzuki Y."/>
            <person name="Takenaka M."/>
            <person name="Takezawa D."/>
            <person name="Tomogane H."/>
            <person name="Tsuzuki M."/>
            <person name="Ueda T."/>
            <person name="Umeda M."/>
            <person name="Ward J.M."/>
            <person name="Watanabe Y."/>
            <person name="Yazaki K."/>
            <person name="Yokoyama R."/>
            <person name="Yoshitake Y."/>
            <person name="Yotsui I."/>
            <person name="Zachgo S."/>
            <person name="Schmutz J."/>
        </authorList>
    </citation>
    <scope>NUCLEOTIDE SEQUENCE [LARGE SCALE GENOMIC DNA]</scope>
    <source>
        <strain evidence="2">Tak-1</strain>
    </source>
</reference>
<keyword evidence="2" id="KW-1185">Reference proteome</keyword>
<evidence type="ECO:0000313" key="2">
    <source>
        <dbReference type="Proteomes" id="UP000244005"/>
    </source>
</evidence>
<protein>
    <submittedName>
        <fullName evidence="1">Uncharacterized protein</fullName>
    </submittedName>
</protein>
<name>A0A2R6WH48_MARPO</name>
<organism evidence="1 2">
    <name type="scientific">Marchantia polymorpha</name>
    <name type="common">Common liverwort</name>
    <name type="synonym">Marchantia aquatica</name>
    <dbReference type="NCBI Taxonomy" id="3197"/>
    <lineage>
        <taxon>Eukaryota</taxon>
        <taxon>Viridiplantae</taxon>
        <taxon>Streptophyta</taxon>
        <taxon>Embryophyta</taxon>
        <taxon>Marchantiophyta</taxon>
        <taxon>Marchantiopsida</taxon>
        <taxon>Marchantiidae</taxon>
        <taxon>Marchantiales</taxon>
        <taxon>Marchantiaceae</taxon>
        <taxon>Marchantia</taxon>
    </lineage>
</organism>
<dbReference type="Proteomes" id="UP000244005">
    <property type="component" value="Unassembled WGS sequence"/>
</dbReference>
<dbReference type="EMBL" id="KZ772763">
    <property type="protein sequence ID" value="PTQ33171.1"/>
    <property type="molecule type" value="Genomic_DNA"/>
</dbReference>
<accession>A0A2R6WH48</accession>
<dbReference type="Gramene" id="Mp6g21220.1">
    <property type="protein sequence ID" value="Mp6g21220.1.cds1"/>
    <property type="gene ID" value="Mp6g21220"/>
</dbReference>
<dbReference type="AlphaFoldDB" id="A0A2R6WH48"/>